<dbReference type="InterPro" id="IPR029069">
    <property type="entry name" value="HotDog_dom_sf"/>
</dbReference>
<organism evidence="3 4">
    <name type="scientific">Gulosibacter macacae</name>
    <dbReference type="NCBI Taxonomy" id="2488791"/>
    <lineage>
        <taxon>Bacteria</taxon>
        <taxon>Bacillati</taxon>
        <taxon>Actinomycetota</taxon>
        <taxon>Actinomycetes</taxon>
        <taxon>Micrococcales</taxon>
        <taxon>Microbacteriaceae</taxon>
        <taxon>Gulosibacter</taxon>
    </lineage>
</organism>
<feature type="domain" description="Thioesterase" evidence="2">
    <location>
        <begin position="67"/>
        <end position="143"/>
    </location>
</feature>
<name>A0A3P3VX24_9MICO</name>
<reference evidence="3 4" key="1">
    <citation type="submission" date="2018-11" db="EMBL/GenBank/DDBJ databases">
        <title>YIM 102482-1 draft genome.</title>
        <authorList>
            <person name="Li G."/>
            <person name="Jiang Y."/>
        </authorList>
    </citation>
    <scope>NUCLEOTIDE SEQUENCE [LARGE SCALE GENOMIC DNA]</scope>
    <source>
        <strain evidence="3 4">YIM 102482-1</strain>
    </source>
</reference>
<dbReference type="InterPro" id="IPR006683">
    <property type="entry name" value="Thioestr_dom"/>
</dbReference>
<sequence length="159" mass="17098">MFDFEPRFPTEHIGEVVNGHTIPDQFEVTQGRGVGVLAERMGVYFIELTPEYSLAVMPVEGNTQPIGLMHGGAYCVLGEAMGSVAANLHAWPKGGYAVGTDINATHTGSASRGWVTGECRSIQLGGTMTVHEIVISDAAGRRCSTVRITNLIRRRPDAK</sequence>
<evidence type="ECO:0000256" key="1">
    <source>
        <dbReference type="ARBA" id="ARBA00022801"/>
    </source>
</evidence>
<dbReference type="Proteomes" id="UP000274391">
    <property type="component" value="Unassembled WGS sequence"/>
</dbReference>
<dbReference type="Pfam" id="PF03061">
    <property type="entry name" value="4HBT"/>
    <property type="match status" value="1"/>
</dbReference>
<accession>A0A3P3VX24</accession>
<dbReference type="NCBIfam" id="TIGR00369">
    <property type="entry name" value="unchar_dom_1"/>
    <property type="match status" value="1"/>
</dbReference>
<dbReference type="EMBL" id="RQVS01000005">
    <property type="protein sequence ID" value="RRJ87335.1"/>
    <property type="molecule type" value="Genomic_DNA"/>
</dbReference>
<evidence type="ECO:0000259" key="2">
    <source>
        <dbReference type="Pfam" id="PF03061"/>
    </source>
</evidence>
<dbReference type="CDD" id="cd03443">
    <property type="entry name" value="PaaI_thioesterase"/>
    <property type="match status" value="1"/>
</dbReference>
<dbReference type="SUPFAM" id="SSF54637">
    <property type="entry name" value="Thioesterase/thiol ester dehydrase-isomerase"/>
    <property type="match status" value="1"/>
</dbReference>
<dbReference type="Gene3D" id="3.10.129.10">
    <property type="entry name" value="Hotdog Thioesterase"/>
    <property type="match status" value="1"/>
</dbReference>
<gene>
    <name evidence="3" type="ORF">EG850_05465</name>
</gene>
<comment type="caution">
    <text evidence="3">The sequence shown here is derived from an EMBL/GenBank/DDBJ whole genome shotgun (WGS) entry which is preliminary data.</text>
</comment>
<evidence type="ECO:0000313" key="3">
    <source>
        <dbReference type="EMBL" id="RRJ87335.1"/>
    </source>
</evidence>
<dbReference type="GO" id="GO:0016289">
    <property type="term" value="F:acyl-CoA hydrolase activity"/>
    <property type="evidence" value="ECO:0007669"/>
    <property type="project" value="UniProtKB-ARBA"/>
</dbReference>
<dbReference type="InterPro" id="IPR003736">
    <property type="entry name" value="PAAI_dom"/>
</dbReference>
<protein>
    <submittedName>
        <fullName evidence="3">Hotdog fold thioesterase</fullName>
    </submittedName>
</protein>
<keyword evidence="4" id="KW-1185">Reference proteome</keyword>
<dbReference type="OrthoDB" id="9798208at2"/>
<proteinExistence type="predicted"/>
<evidence type="ECO:0000313" key="4">
    <source>
        <dbReference type="Proteomes" id="UP000274391"/>
    </source>
</evidence>
<dbReference type="RefSeq" id="WP_124971356.1">
    <property type="nucleotide sequence ID" value="NZ_RQVS01000005.1"/>
</dbReference>
<keyword evidence="1" id="KW-0378">Hydrolase</keyword>
<dbReference type="AlphaFoldDB" id="A0A3P3VX24"/>